<feature type="compositionally biased region" description="Polar residues" evidence="1">
    <location>
        <begin position="11"/>
        <end position="21"/>
    </location>
</feature>
<accession>A0A1I8PPT5</accession>
<gene>
    <name evidence="2" type="primary">106092770</name>
</gene>
<feature type="region of interest" description="Disordered" evidence="1">
    <location>
        <begin position="1"/>
        <end position="21"/>
    </location>
</feature>
<dbReference type="PANTHER" id="PTHR22708:SF0">
    <property type="entry name" value="LEUCINE-RICH REPEAT-CONTAINING PROTEIN 56"/>
    <property type="match status" value="1"/>
</dbReference>
<dbReference type="OrthoDB" id="433501at2759"/>
<dbReference type="KEGG" id="scac:106092770"/>
<feature type="compositionally biased region" description="Basic residues" evidence="1">
    <location>
        <begin position="378"/>
        <end position="388"/>
    </location>
</feature>
<feature type="region of interest" description="Disordered" evidence="1">
    <location>
        <begin position="347"/>
        <end position="430"/>
    </location>
</feature>
<dbReference type="STRING" id="35570.A0A1I8PPT5"/>
<keyword evidence="3" id="KW-1185">Reference proteome</keyword>
<dbReference type="VEuPathDB" id="VectorBase:SCAU010004"/>
<organism evidence="2 3">
    <name type="scientific">Stomoxys calcitrans</name>
    <name type="common">Stable fly</name>
    <name type="synonym">Conops calcitrans</name>
    <dbReference type="NCBI Taxonomy" id="35570"/>
    <lineage>
        <taxon>Eukaryota</taxon>
        <taxon>Metazoa</taxon>
        <taxon>Ecdysozoa</taxon>
        <taxon>Arthropoda</taxon>
        <taxon>Hexapoda</taxon>
        <taxon>Insecta</taxon>
        <taxon>Pterygota</taxon>
        <taxon>Neoptera</taxon>
        <taxon>Endopterygota</taxon>
        <taxon>Diptera</taxon>
        <taxon>Brachycera</taxon>
        <taxon>Muscomorpha</taxon>
        <taxon>Muscoidea</taxon>
        <taxon>Muscidae</taxon>
        <taxon>Stomoxys</taxon>
    </lineage>
</organism>
<feature type="compositionally biased region" description="Low complexity" evidence="1">
    <location>
        <begin position="393"/>
        <end position="421"/>
    </location>
</feature>
<dbReference type="PANTHER" id="PTHR22708">
    <property type="entry name" value="LEUCINE-RICH REPEAT-CONTAINING PROTEIN 56"/>
    <property type="match status" value="1"/>
</dbReference>
<dbReference type="InterPro" id="IPR032675">
    <property type="entry name" value="LRR_dom_sf"/>
</dbReference>
<evidence type="ECO:0000313" key="2">
    <source>
        <dbReference type="EnsemblMetazoa" id="SCAU010004-PA"/>
    </source>
</evidence>
<evidence type="ECO:0000313" key="3">
    <source>
        <dbReference type="Proteomes" id="UP000095300"/>
    </source>
</evidence>
<dbReference type="Proteomes" id="UP000095300">
    <property type="component" value="Unassembled WGS sequence"/>
</dbReference>
<dbReference type="AlphaFoldDB" id="A0A1I8PPT5"/>
<dbReference type="EnsemblMetazoa" id="SCAU010004-RA">
    <property type="protein sequence ID" value="SCAU010004-PA"/>
    <property type="gene ID" value="SCAU010004"/>
</dbReference>
<dbReference type="InterPro" id="IPR040091">
    <property type="entry name" value="LRRC56"/>
</dbReference>
<sequence>MPLLEAPADLSGSSPDISLNQDAMPQHLQQGQQAQGQVQQLQLPLPIAPVAAAQIRLPTPEPRYRHEQAQVLLENNQNLLRNLPPLNFDPDVIEHEEENYMPAYVHMLPVVLPAQAPEPTLDEMLRRVTGRTDLHNVDSVRLRVISYTLSLSHLAMFLPCLQQLDLSGSVLCTLRDLGYGLIHLTHLNVSNCGLNSLDGTGGFPNLRVLVADDNMIQRPGSLSDLPLLQHFSVRHNRISELGILTFLGMCANLLEIDLRGNPVCHQPLYRQTLQRNIATLQVLDGVPVNNMAQGGPPLSSLESDDISSLSSASGSVPLASPTTFRPATAPLARTNCEPVIRSGVANIPRPNSVSLASRSSSLSSGSPVMGSVLTLARQKQRRKQHHHTNAWGSSDSSNYSSAASSRPSSSVSSAGSCDLSSPQATAKYIF</sequence>
<evidence type="ECO:0008006" key="4">
    <source>
        <dbReference type="Google" id="ProtNLM"/>
    </source>
</evidence>
<name>A0A1I8PPT5_STOCA</name>
<protein>
    <recommendedName>
        <fullName evidence="4">Leucine-rich repeat-containing protein 56</fullName>
    </recommendedName>
</protein>
<dbReference type="Gene3D" id="3.80.10.10">
    <property type="entry name" value="Ribonuclease Inhibitor"/>
    <property type="match status" value="1"/>
</dbReference>
<proteinExistence type="predicted"/>
<dbReference type="SUPFAM" id="SSF52058">
    <property type="entry name" value="L domain-like"/>
    <property type="match status" value="1"/>
</dbReference>
<dbReference type="Pfam" id="PF14580">
    <property type="entry name" value="LRR_9"/>
    <property type="match status" value="1"/>
</dbReference>
<evidence type="ECO:0000256" key="1">
    <source>
        <dbReference type="SAM" id="MobiDB-lite"/>
    </source>
</evidence>
<feature type="compositionally biased region" description="Low complexity" evidence="1">
    <location>
        <begin position="352"/>
        <end position="373"/>
    </location>
</feature>
<reference evidence="2" key="1">
    <citation type="submission" date="2020-05" db="UniProtKB">
        <authorList>
            <consortium name="EnsemblMetazoa"/>
        </authorList>
    </citation>
    <scope>IDENTIFICATION</scope>
    <source>
        <strain evidence="2">USDA</strain>
    </source>
</reference>